<keyword evidence="3" id="KW-0378">Hydrolase</keyword>
<protein>
    <recommendedName>
        <fullName evidence="5">NlpC/P60 domain-containing protein</fullName>
    </recommendedName>
</protein>
<evidence type="ECO:0000313" key="7">
    <source>
        <dbReference type="Proteomes" id="UP000030013"/>
    </source>
</evidence>
<reference evidence="6 7" key="1">
    <citation type="submission" date="2013-08" db="EMBL/GenBank/DDBJ databases">
        <title>The genome sequence of Knoellia aerolata.</title>
        <authorList>
            <person name="Zhu W."/>
            <person name="Wang G."/>
        </authorList>
    </citation>
    <scope>NUCLEOTIDE SEQUENCE [LARGE SCALE GENOMIC DNA]</scope>
    <source>
        <strain evidence="6 7">DSM 18566</strain>
    </source>
</reference>
<dbReference type="Proteomes" id="UP000030013">
    <property type="component" value="Unassembled WGS sequence"/>
</dbReference>
<evidence type="ECO:0000259" key="5">
    <source>
        <dbReference type="PROSITE" id="PS51935"/>
    </source>
</evidence>
<dbReference type="eggNOG" id="COG0791">
    <property type="taxonomic scope" value="Bacteria"/>
</dbReference>
<dbReference type="PROSITE" id="PS51935">
    <property type="entry name" value="NLPC_P60"/>
    <property type="match status" value="1"/>
</dbReference>
<evidence type="ECO:0000313" key="6">
    <source>
        <dbReference type="EMBL" id="KGN40826.1"/>
    </source>
</evidence>
<dbReference type="STRING" id="1385519.N801_11020"/>
<feature type="domain" description="NlpC/P60" evidence="5">
    <location>
        <begin position="143"/>
        <end position="267"/>
    </location>
</feature>
<evidence type="ECO:0000256" key="2">
    <source>
        <dbReference type="ARBA" id="ARBA00022670"/>
    </source>
</evidence>
<keyword evidence="2" id="KW-0645">Protease</keyword>
<dbReference type="GO" id="GO:0008234">
    <property type="term" value="F:cysteine-type peptidase activity"/>
    <property type="evidence" value="ECO:0007669"/>
    <property type="project" value="UniProtKB-KW"/>
</dbReference>
<dbReference type="PANTHER" id="PTHR47359:SF3">
    <property type="entry name" value="NLP_P60 DOMAIN-CONTAINING PROTEIN-RELATED"/>
    <property type="match status" value="1"/>
</dbReference>
<accession>A0A0A0JZ54</accession>
<comment type="caution">
    <text evidence="6">The sequence shown here is derived from an EMBL/GenBank/DDBJ whole genome shotgun (WGS) entry which is preliminary data.</text>
</comment>
<comment type="similarity">
    <text evidence="1">Belongs to the peptidase C40 family.</text>
</comment>
<dbReference type="AlphaFoldDB" id="A0A0A0JZ54"/>
<dbReference type="EMBL" id="AVPL01000030">
    <property type="protein sequence ID" value="KGN40826.1"/>
    <property type="molecule type" value="Genomic_DNA"/>
</dbReference>
<dbReference type="SUPFAM" id="SSF54001">
    <property type="entry name" value="Cysteine proteinases"/>
    <property type="match status" value="1"/>
</dbReference>
<dbReference type="Gene3D" id="3.90.1720.10">
    <property type="entry name" value="endopeptidase domain like (from Nostoc punctiforme)"/>
    <property type="match status" value="1"/>
</dbReference>
<evidence type="ECO:0000256" key="3">
    <source>
        <dbReference type="ARBA" id="ARBA00022801"/>
    </source>
</evidence>
<evidence type="ECO:0000256" key="4">
    <source>
        <dbReference type="ARBA" id="ARBA00022807"/>
    </source>
</evidence>
<dbReference type="GO" id="GO:0006508">
    <property type="term" value="P:proteolysis"/>
    <property type="evidence" value="ECO:0007669"/>
    <property type="project" value="UniProtKB-KW"/>
</dbReference>
<dbReference type="Pfam" id="PF00877">
    <property type="entry name" value="NLPC_P60"/>
    <property type="match status" value="1"/>
</dbReference>
<name>A0A0A0JZ54_9MICO</name>
<dbReference type="InterPro" id="IPR051794">
    <property type="entry name" value="PG_Endopeptidase_C40"/>
</dbReference>
<organism evidence="6 7">
    <name type="scientific">Knoellia aerolata DSM 18566</name>
    <dbReference type="NCBI Taxonomy" id="1385519"/>
    <lineage>
        <taxon>Bacteria</taxon>
        <taxon>Bacillati</taxon>
        <taxon>Actinomycetota</taxon>
        <taxon>Actinomycetes</taxon>
        <taxon>Micrococcales</taxon>
        <taxon>Intrasporangiaceae</taxon>
        <taxon>Knoellia</taxon>
    </lineage>
</organism>
<evidence type="ECO:0000256" key="1">
    <source>
        <dbReference type="ARBA" id="ARBA00007074"/>
    </source>
</evidence>
<gene>
    <name evidence="6" type="ORF">N801_11020</name>
</gene>
<proteinExistence type="inferred from homology"/>
<dbReference type="InterPro" id="IPR038765">
    <property type="entry name" value="Papain-like_cys_pep_sf"/>
</dbReference>
<keyword evidence="4" id="KW-0788">Thiol protease</keyword>
<sequence length="267" mass="27615">MAAQIAVMTAITESALKNLGNPNDPNGTQLPNEGWGYDHDSLGLFQQRPGWGSAAQRMDPIASTGLFLDALLEVRGWQVRPPWVVAQQVQRSAFSDGSNYLVHAAAGARIVDVILGTSAECAAITGGTAVALPAGFTLPAGTSPAAQRAVSFALAQLGKPYVWGAEGPDSYDCSGLTQTAWRAAGVSITRVVGTQMHDGVATDLEHLLPGDLVAIPGGLGTMARPGHVGMYIGDGRVVEAPHTGDVVKVVSLKSYIADGVAGLRHIA</sequence>
<keyword evidence="7" id="KW-1185">Reference proteome</keyword>
<dbReference type="PANTHER" id="PTHR47359">
    <property type="entry name" value="PEPTIDOGLYCAN DL-ENDOPEPTIDASE CWLO"/>
    <property type="match status" value="1"/>
</dbReference>
<dbReference type="InterPro" id="IPR000064">
    <property type="entry name" value="NLP_P60_dom"/>
</dbReference>